<gene>
    <name evidence="3" type="ORF">DIS24_g6007</name>
</gene>
<feature type="chain" id="PRO_5041412873" evidence="2">
    <location>
        <begin position="24"/>
        <end position="269"/>
    </location>
</feature>
<evidence type="ECO:0000313" key="4">
    <source>
        <dbReference type="Proteomes" id="UP001175001"/>
    </source>
</evidence>
<dbReference type="AlphaFoldDB" id="A0AA39YK52"/>
<evidence type="ECO:0000256" key="2">
    <source>
        <dbReference type="SAM" id="SignalP"/>
    </source>
</evidence>
<evidence type="ECO:0000256" key="1">
    <source>
        <dbReference type="SAM" id="MobiDB-lite"/>
    </source>
</evidence>
<comment type="caution">
    <text evidence="3">The sequence shown here is derived from an EMBL/GenBank/DDBJ whole genome shotgun (WGS) entry which is preliminary data.</text>
</comment>
<dbReference type="EMBL" id="JAUJDW010000027">
    <property type="protein sequence ID" value="KAK0653485.1"/>
    <property type="molecule type" value="Genomic_DNA"/>
</dbReference>
<feature type="region of interest" description="Disordered" evidence="1">
    <location>
        <begin position="116"/>
        <end position="231"/>
    </location>
</feature>
<sequence>MMSFSAARFAISLLPLFAAAARAVSLSDFTPRVDGLSNKCSTVYNREIKDCTADDLQTGENCSVACISGLLTIASQVKSYCADDDVAETSIIGVFLLGKGPETLCSNIAATTIGGGGHTSTTSTSHSTTEKTTSTRETSTEATTTMEPGTTIIAGTSMTAEATTTRAASTTSTTASSTDDTSTSTAESTTAAAATTTAADSSSESSEAATSTSSAAASTSSGATDLESLNDGSGGGSPFDLALGNASPRACLSGAAMGAWALLLVLFFS</sequence>
<evidence type="ECO:0000313" key="3">
    <source>
        <dbReference type="EMBL" id="KAK0653485.1"/>
    </source>
</evidence>
<feature type="signal peptide" evidence="2">
    <location>
        <begin position="1"/>
        <end position="23"/>
    </location>
</feature>
<keyword evidence="2" id="KW-0732">Signal</keyword>
<accession>A0AA39YK52</accession>
<proteinExistence type="predicted"/>
<feature type="compositionally biased region" description="Low complexity" evidence="1">
    <location>
        <begin position="119"/>
        <end position="225"/>
    </location>
</feature>
<organism evidence="3 4">
    <name type="scientific">Lasiodiplodia hormozganensis</name>
    <dbReference type="NCBI Taxonomy" id="869390"/>
    <lineage>
        <taxon>Eukaryota</taxon>
        <taxon>Fungi</taxon>
        <taxon>Dikarya</taxon>
        <taxon>Ascomycota</taxon>
        <taxon>Pezizomycotina</taxon>
        <taxon>Dothideomycetes</taxon>
        <taxon>Dothideomycetes incertae sedis</taxon>
        <taxon>Botryosphaeriales</taxon>
        <taxon>Botryosphaeriaceae</taxon>
        <taxon>Lasiodiplodia</taxon>
    </lineage>
</organism>
<protein>
    <submittedName>
        <fullName evidence="3">Uncharacterized protein</fullName>
    </submittedName>
</protein>
<dbReference type="Proteomes" id="UP001175001">
    <property type="component" value="Unassembled WGS sequence"/>
</dbReference>
<keyword evidence="4" id="KW-1185">Reference proteome</keyword>
<name>A0AA39YK52_9PEZI</name>
<reference evidence="3" key="1">
    <citation type="submission" date="2023-06" db="EMBL/GenBank/DDBJ databases">
        <title>Multi-omics analyses reveal the molecular pathogenesis toolkit of Lasiodiplodia hormozganensis, a cross-kingdom pathogen.</title>
        <authorList>
            <person name="Felix C."/>
            <person name="Meneses R."/>
            <person name="Goncalves M.F.M."/>
            <person name="Tilleman L."/>
            <person name="Duarte A.S."/>
            <person name="Jorrin-Novo J.V."/>
            <person name="Van De Peer Y."/>
            <person name="Deforce D."/>
            <person name="Van Nieuwerburgh F."/>
            <person name="Esteves A.C."/>
            <person name="Alves A."/>
        </authorList>
    </citation>
    <scope>NUCLEOTIDE SEQUENCE</scope>
    <source>
        <strain evidence="3">CBS 339.90</strain>
    </source>
</reference>